<dbReference type="PROSITE" id="PS50005">
    <property type="entry name" value="TPR"/>
    <property type="match status" value="1"/>
</dbReference>
<evidence type="ECO:0000256" key="6">
    <source>
        <dbReference type="SAM" id="MobiDB-lite"/>
    </source>
</evidence>
<dbReference type="VEuPathDB" id="FungiDB:C5L36_0A12750"/>
<reference evidence="8 9" key="1">
    <citation type="submission" date="2017-05" db="EMBL/GenBank/DDBJ databases">
        <title>The Genome Sequence of Candida krusei Ckrusei653.</title>
        <authorList>
            <person name="Cuomo C."/>
            <person name="Forche A."/>
            <person name="Young S."/>
            <person name="Abouelleil A."/>
            <person name="Cao P."/>
            <person name="Chapman S."/>
            <person name="Cusick C."/>
            <person name="Shea T."/>
            <person name="Nusbaum C."/>
            <person name="Birren B."/>
        </authorList>
    </citation>
    <scope>NUCLEOTIDE SEQUENCE [LARGE SCALE GENOMIC DNA]</scope>
    <source>
        <strain evidence="8 9">Ckrusei653</strain>
    </source>
</reference>
<evidence type="ECO:0000256" key="4">
    <source>
        <dbReference type="ARBA" id="ARBA00023235"/>
    </source>
</evidence>
<feature type="domain" description="PPIase cyclophilin-type" evidence="7">
    <location>
        <begin position="5"/>
        <end position="182"/>
    </location>
</feature>
<dbReference type="SUPFAM" id="SSF50891">
    <property type="entry name" value="Cyclophilin-like"/>
    <property type="match status" value="1"/>
</dbReference>
<dbReference type="GO" id="GO:0016018">
    <property type="term" value="F:cyclosporin A binding"/>
    <property type="evidence" value="ECO:0007669"/>
    <property type="project" value="TreeGrafter"/>
</dbReference>
<evidence type="ECO:0000256" key="1">
    <source>
        <dbReference type="ARBA" id="ARBA00000971"/>
    </source>
</evidence>
<dbReference type="AlphaFoldDB" id="A0A1Z8JHY8"/>
<dbReference type="PROSITE" id="PS50072">
    <property type="entry name" value="CSA_PPIASE_2"/>
    <property type="match status" value="1"/>
</dbReference>
<dbReference type="EC" id="5.2.1.8" evidence="2"/>
<accession>A0A1Z8JHY8</accession>
<keyword evidence="5" id="KW-0802">TPR repeat</keyword>
<dbReference type="GO" id="GO:0003755">
    <property type="term" value="F:peptidyl-prolyl cis-trans isomerase activity"/>
    <property type="evidence" value="ECO:0007669"/>
    <property type="project" value="UniProtKB-KW"/>
</dbReference>
<dbReference type="PANTHER" id="PTHR11071">
    <property type="entry name" value="PEPTIDYL-PROLYL CIS-TRANS ISOMERASE"/>
    <property type="match status" value="1"/>
</dbReference>
<protein>
    <recommendedName>
        <fullName evidence="2">peptidylprolyl isomerase</fullName>
        <ecNumber evidence="2">5.2.1.8</ecNumber>
    </recommendedName>
</protein>
<dbReference type="InterPro" id="IPR029000">
    <property type="entry name" value="Cyclophilin-like_dom_sf"/>
</dbReference>
<comment type="caution">
    <text evidence="8">The sequence shown here is derived from an EMBL/GenBank/DDBJ whole genome shotgun (WGS) entry which is preliminary data.</text>
</comment>
<dbReference type="Gene3D" id="2.40.100.10">
    <property type="entry name" value="Cyclophilin-like"/>
    <property type="match status" value="1"/>
</dbReference>
<evidence type="ECO:0000313" key="9">
    <source>
        <dbReference type="Proteomes" id="UP000195871"/>
    </source>
</evidence>
<dbReference type="Gene3D" id="1.25.40.10">
    <property type="entry name" value="Tetratricopeptide repeat domain"/>
    <property type="match status" value="1"/>
</dbReference>
<proteinExistence type="predicted"/>
<comment type="catalytic activity">
    <reaction evidence="1">
        <text>[protein]-peptidylproline (omega=180) = [protein]-peptidylproline (omega=0)</text>
        <dbReference type="Rhea" id="RHEA:16237"/>
        <dbReference type="Rhea" id="RHEA-COMP:10747"/>
        <dbReference type="Rhea" id="RHEA-COMP:10748"/>
        <dbReference type="ChEBI" id="CHEBI:83833"/>
        <dbReference type="ChEBI" id="CHEBI:83834"/>
        <dbReference type="EC" id="5.2.1.8"/>
    </reaction>
</comment>
<dbReference type="CDD" id="cd00317">
    <property type="entry name" value="cyclophilin"/>
    <property type="match status" value="1"/>
</dbReference>
<feature type="region of interest" description="Disordered" evidence="6">
    <location>
        <begin position="367"/>
        <end position="390"/>
    </location>
</feature>
<organism evidence="8 9">
    <name type="scientific">Pichia kudriavzevii</name>
    <name type="common">Yeast</name>
    <name type="synonym">Issatchenkia orientalis</name>
    <dbReference type="NCBI Taxonomy" id="4909"/>
    <lineage>
        <taxon>Eukaryota</taxon>
        <taxon>Fungi</taxon>
        <taxon>Dikarya</taxon>
        <taxon>Ascomycota</taxon>
        <taxon>Saccharomycotina</taxon>
        <taxon>Pichiomycetes</taxon>
        <taxon>Pichiales</taxon>
        <taxon>Pichiaceae</taxon>
        <taxon>Pichia</taxon>
    </lineage>
</organism>
<evidence type="ECO:0000256" key="2">
    <source>
        <dbReference type="ARBA" id="ARBA00013194"/>
    </source>
</evidence>
<sequence length="390" mass="44802">MTLVYLDICIAEKDIGRVVVQLFEDDAPLASENFRKLCQDKEYQNTFMHKIIKTFIIQCGDTSVKDEGENALKYPALPLGLNGNGKSIYNNQYFQDENLIDIDKPFLLCMSNFGEKNHNKSQFFITLDKAIHLNGKHTVFGIVKYGKSIIREVENVEVYSNKQSDSNAWVPTTKVVINDCGIWEEGDPLPNHIACTDQIGGDIYEEYPDDNDIEGLDFENAEQSYKVTSIIKESATLLLKQKRYDESLLKFRKALRYCNELLPDDESNKEMFDKFQELKKTIYLNMSLVALNKQDYNQCINYCGFLLQMESVKLSDVQASKIFYRLGKSYHMLKKYDIALETLKKGAMIAPNDPSIKHELETVSKIIQDTKRRKRPSSPSSSVRGSHHYL</sequence>
<evidence type="ECO:0000259" key="7">
    <source>
        <dbReference type="PROSITE" id="PS50072"/>
    </source>
</evidence>
<dbReference type="InterPro" id="IPR011990">
    <property type="entry name" value="TPR-like_helical_dom_sf"/>
</dbReference>
<evidence type="ECO:0000256" key="5">
    <source>
        <dbReference type="PROSITE-ProRule" id="PRU00339"/>
    </source>
</evidence>
<gene>
    <name evidence="8" type="ORF">CAS74_004927</name>
</gene>
<dbReference type="GO" id="GO:0006457">
    <property type="term" value="P:protein folding"/>
    <property type="evidence" value="ECO:0007669"/>
    <property type="project" value="TreeGrafter"/>
</dbReference>
<evidence type="ECO:0000313" key="8">
    <source>
        <dbReference type="EMBL" id="OUT20185.1"/>
    </source>
</evidence>
<keyword evidence="3" id="KW-0697">Rotamase</keyword>
<dbReference type="InterPro" id="IPR002130">
    <property type="entry name" value="Cyclophilin-type_PPIase_dom"/>
</dbReference>
<dbReference type="SUPFAM" id="SSF48452">
    <property type="entry name" value="TPR-like"/>
    <property type="match status" value="1"/>
</dbReference>
<dbReference type="GO" id="GO:0005829">
    <property type="term" value="C:cytosol"/>
    <property type="evidence" value="ECO:0007669"/>
    <property type="project" value="TreeGrafter"/>
</dbReference>
<dbReference type="EMBL" id="NHMM01000009">
    <property type="protein sequence ID" value="OUT20185.1"/>
    <property type="molecule type" value="Genomic_DNA"/>
</dbReference>
<dbReference type="PRINTS" id="PR00153">
    <property type="entry name" value="CSAPPISMRASE"/>
</dbReference>
<feature type="repeat" description="TPR" evidence="5">
    <location>
        <begin position="320"/>
        <end position="353"/>
    </location>
</feature>
<dbReference type="InterPro" id="IPR019734">
    <property type="entry name" value="TPR_rpt"/>
</dbReference>
<keyword evidence="4" id="KW-0413">Isomerase</keyword>
<dbReference type="Pfam" id="PF00160">
    <property type="entry name" value="Pro_isomerase"/>
    <property type="match status" value="1"/>
</dbReference>
<evidence type="ECO:0000256" key="3">
    <source>
        <dbReference type="ARBA" id="ARBA00023110"/>
    </source>
</evidence>
<dbReference type="Proteomes" id="UP000195871">
    <property type="component" value="Unassembled WGS sequence"/>
</dbReference>
<dbReference type="SMART" id="SM00028">
    <property type="entry name" value="TPR"/>
    <property type="match status" value="2"/>
</dbReference>
<dbReference type="PANTHER" id="PTHR11071:SF561">
    <property type="entry name" value="PEPTIDYL-PROLYL CIS-TRANS ISOMERASE D-RELATED"/>
    <property type="match status" value="1"/>
</dbReference>
<name>A0A1Z8JHY8_PICKU</name>